<proteinExistence type="predicted"/>
<comment type="caution">
    <text evidence="1">The sequence shown here is derived from an EMBL/GenBank/DDBJ whole genome shotgun (WGS) entry which is preliminary data.</text>
</comment>
<keyword evidence="2" id="KW-1185">Reference proteome</keyword>
<gene>
    <name evidence="1" type="primary">Acey_s0201.g1744</name>
    <name evidence="1" type="ORF">Y032_0201g1744</name>
</gene>
<organism evidence="1 2">
    <name type="scientific">Ancylostoma ceylanicum</name>
    <dbReference type="NCBI Taxonomy" id="53326"/>
    <lineage>
        <taxon>Eukaryota</taxon>
        <taxon>Metazoa</taxon>
        <taxon>Ecdysozoa</taxon>
        <taxon>Nematoda</taxon>
        <taxon>Chromadorea</taxon>
        <taxon>Rhabditida</taxon>
        <taxon>Rhabditina</taxon>
        <taxon>Rhabditomorpha</taxon>
        <taxon>Strongyloidea</taxon>
        <taxon>Ancylostomatidae</taxon>
        <taxon>Ancylostomatinae</taxon>
        <taxon>Ancylostoma</taxon>
    </lineage>
</organism>
<sequence length="76" mass="8487">MTAAGAPTDSIHYLPKFGEGWDPNPGRHNDNQPLYPLSYTHKLSPPQTNIFVCHRNLCKTLPDAFLDNPKEIAVDV</sequence>
<dbReference type="Proteomes" id="UP000024635">
    <property type="component" value="Unassembled WGS sequence"/>
</dbReference>
<reference evidence="2" key="1">
    <citation type="journal article" date="2015" name="Nat. Genet.">
        <title>The genome and transcriptome of the zoonotic hookworm Ancylostoma ceylanicum identify infection-specific gene families.</title>
        <authorList>
            <person name="Schwarz E.M."/>
            <person name="Hu Y."/>
            <person name="Antoshechkin I."/>
            <person name="Miller M.M."/>
            <person name="Sternberg P.W."/>
            <person name="Aroian R.V."/>
        </authorList>
    </citation>
    <scope>NUCLEOTIDE SEQUENCE</scope>
    <source>
        <strain evidence="2">HY135</strain>
    </source>
</reference>
<accession>A0A016SNF4</accession>
<evidence type="ECO:0000313" key="2">
    <source>
        <dbReference type="Proteomes" id="UP000024635"/>
    </source>
</evidence>
<evidence type="ECO:0000313" key="1">
    <source>
        <dbReference type="EMBL" id="EYB91859.1"/>
    </source>
</evidence>
<dbReference type="AlphaFoldDB" id="A0A016SNF4"/>
<dbReference type="EMBL" id="JARK01001537">
    <property type="protein sequence ID" value="EYB91859.1"/>
    <property type="molecule type" value="Genomic_DNA"/>
</dbReference>
<protein>
    <submittedName>
        <fullName evidence="1">Uncharacterized protein</fullName>
    </submittedName>
</protein>
<name>A0A016SNF4_9BILA</name>